<name>A0A0M9GIY0_9PSED</name>
<comment type="similarity">
    <text evidence="1">Belongs to the short-chain dehydrogenases/reductases (SDR) family.</text>
</comment>
<dbReference type="PANTHER" id="PTHR43639:SF1">
    <property type="entry name" value="SHORT-CHAIN DEHYDROGENASE_REDUCTASE FAMILY PROTEIN"/>
    <property type="match status" value="1"/>
</dbReference>
<evidence type="ECO:0000259" key="3">
    <source>
        <dbReference type="SMART" id="SM00822"/>
    </source>
</evidence>
<dbReference type="PATRIC" id="fig|50340.43.peg.4851"/>
<protein>
    <recommendedName>
        <fullName evidence="3">Ketoreductase domain-containing protein</fullName>
    </recommendedName>
</protein>
<dbReference type="AlphaFoldDB" id="A0A0M9GIY0"/>
<evidence type="ECO:0000256" key="2">
    <source>
        <dbReference type="ARBA" id="ARBA00023002"/>
    </source>
</evidence>
<dbReference type="GO" id="GO:0016491">
    <property type="term" value="F:oxidoreductase activity"/>
    <property type="evidence" value="ECO:0007669"/>
    <property type="project" value="UniProtKB-KW"/>
</dbReference>
<organism evidence="4 5">
    <name type="scientific">Pseudomonas asplenii</name>
    <dbReference type="NCBI Taxonomy" id="53407"/>
    <lineage>
        <taxon>Bacteria</taxon>
        <taxon>Pseudomonadati</taxon>
        <taxon>Pseudomonadota</taxon>
        <taxon>Gammaproteobacteria</taxon>
        <taxon>Pseudomonadales</taxon>
        <taxon>Pseudomonadaceae</taxon>
        <taxon>Pseudomonas</taxon>
    </lineage>
</organism>
<evidence type="ECO:0000256" key="1">
    <source>
        <dbReference type="ARBA" id="ARBA00006484"/>
    </source>
</evidence>
<proteinExistence type="inferred from homology"/>
<dbReference type="Proteomes" id="UP000037931">
    <property type="component" value="Unassembled WGS sequence"/>
</dbReference>
<evidence type="ECO:0000313" key="4">
    <source>
        <dbReference type="EMBL" id="KPA92108.1"/>
    </source>
</evidence>
<gene>
    <name evidence="4" type="ORF">PF66_01692</name>
</gene>
<feature type="domain" description="Ketoreductase" evidence="3">
    <location>
        <begin position="7"/>
        <end position="192"/>
    </location>
</feature>
<dbReference type="InterPro" id="IPR057326">
    <property type="entry name" value="KR_dom"/>
</dbReference>
<evidence type="ECO:0000313" key="5">
    <source>
        <dbReference type="Proteomes" id="UP000037931"/>
    </source>
</evidence>
<dbReference type="OrthoDB" id="9806974at2"/>
<dbReference type="InterPro" id="IPR002347">
    <property type="entry name" value="SDR_fam"/>
</dbReference>
<dbReference type="PROSITE" id="PS00061">
    <property type="entry name" value="ADH_SHORT"/>
    <property type="match status" value="1"/>
</dbReference>
<dbReference type="PANTHER" id="PTHR43639">
    <property type="entry name" value="OXIDOREDUCTASE, SHORT-CHAIN DEHYDROGENASE/REDUCTASE FAMILY (AFU_ORTHOLOGUE AFUA_5G02870)"/>
    <property type="match status" value="1"/>
</dbReference>
<dbReference type="InterPro" id="IPR036291">
    <property type="entry name" value="NAD(P)-bd_dom_sf"/>
</dbReference>
<dbReference type="CDD" id="cd05233">
    <property type="entry name" value="SDR_c"/>
    <property type="match status" value="1"/>
</dbReference>
<sequence length="247" mass="26480">MQESNRQACLVTGASGTLGLAICEKLLSLGVTVVALFHRNEQPLQALLERTREWPGRLIILACDLTNAQQTTRLMSICSDRGLVIHSVVCCAANLLRKSALFSSPSDSERLFSLNFESVTRLLRQFMRPMLQRRQGRVVLIGSRAGETGMPGQSLYASTKGALHAYARSLAFEVGEQGITVNVVAPGAIAGPLTHYSETEASEICRHIGLRRLGQPAEVAGVVAFLLGAEASYINGAVIAVDGGGRF</sequence>
<accession>A0A0M9GIY0</accession>
<reference evidence="4 5" key="1">
    <citation type="journal article" date="2015" name="PLoS ONE">
        <title>Rice-Infecting Pseudomonas Genomes Are Highly Accessorized and Harbor Multiple Putative Virulence Mechanisms to Cause Sheath Brown Rot.</title>
        <authorList>
            <person name="Quibod I.L."/>
            <person name="Grande G."/>
            <person name="Oreiro E.G."/>
            <person name="Borja F.N."/>
            <person name="Dossa G.S."/>
            <person name="Mauleon R."/>
            <person name="Cruz C.V."/>
            <person name="Oliva R."/>
        </authorList>
    </citation>
    <scope>NUCLEOTIDE SEQUENCE [LARGE SCALE GENOMIC DNA]</scope>
    <source>
        <strain evidence="4 5">IRRI 6609</strain>
    </source>
</reference>
<dbReference type="EMBL" id="JSYZ01000004">
    <property type="protein sequence ID" value="KPA92108.1"/>
    <property type="molecule type" value="Genomic_DNA"/>
</dbReference>
<dbReference type="STRING" id="50340.PF66_01692"/>
<dbReference type="PRINTS" id="PR00081">
    <property type="entry name" value="GDHRDH"/>
</dbReference>
<dbReference type="Gene3D" id="3.40.50.720">
    <property type="entry name" value="NAD(P)-binding Rossmann-like Domain"/>
    <property type="match status" value="1"/>
</dbReference>
<keyword evidence="5" id="KW-1185">Reference proteome</keyword>
<comment type="caution">
    <text evidence="4">The sequence shown here is derived from an EMBL/GenBank/DDBJ whole genome shotgun (WGS) entry which is preliminary data.</text>
</comment>
<keyword evidence="2 4" id="KW-0560">Oxidoreductase</keyword>
<dbReference type="Pfam" id="PF13561">
    <property type="entry name" value="adh_short_C2"/>
    <property type="match status" value="1"/>
</dbReference>
<dbReference type="InterPro" id="IPR020904">
    <property type="entry name" value="Sc_DH/Rdtase_CS"/>
</dbReference>
<dbReference type="SMART" id="SM00822">
    <property type="entry name" value="PKS_KR"/>
    <property type="match status" value="1"/>
</dbReference>
<dbReference type="RefSeq" id="WP_081009818.1">
    <property type="nucleotide sequence ID" value="NZ_JSYZ01000004.1"/>
</dbReference>
<dbReference type="SUPFAM" id="SSF51735">
    <property type="entry name" value="NAD(P)-binding Rossmann-fold domains"/>
    <property type="match status" value="1"/>
</dbReference>